<evidence type="ECO:0000313" key="2">
    <source>
        <dbReference type="Proteomes" id="UP000479710"/>
    </source>
</evidence>
<accession>A0A6G1EAR3</accession>
<evidence type="ECO:0000313" key="1">
    <source>
        <dbReference type="EMBL" id="KAF0921033.1"/>
    </source>
</evidence>
<dbReference type="AlphaFoldDB" id="A0A6G1EAR3"/>
<dbReference type="PANTHER" id="PTHR45224">
    <property type="entry name" value="OS01G0527900 PROTEIN-RELATED"/>
    <property type="match status" value="1"/>
</dbReference>
<dbReference type="OrthoDB" id="589878at2759"/>
<name>A0A6G1EAR3_9ORYZ</name>
<dbReference type="EMBL" id="SPHZ02000005">
    <property type="protein sequence ID" value="KAF0921033.1"/>
    <property type="molecule type" value="Genomic_DNA"/>
</dbReference>
<reference evidence="1 2" key="1">
    <citation type="submission" date="2019-11" db="EMBL/GenBank/DDBJ databases">
        <title>Whole genome sequence of Oryza granulata.</title>
        <authorList>
            <person name="Li W."/>
        </authorList>
    </citation>
    <scope>NUCLEOTIDE SEQUENCE [LARGE SCALE GENOMIC DNA]</scope>
    <source>
        <strain evidence="2">cv. Menghai</strain>
        <tissue evidence="1">Leaf</tissue>
    </source>
</reference>
<protein>
    <recommendedName>
        <fullName evidence="3">No apical meristem-associated C-terminal domain-containing protein</fullName>
    </recommendedName>
</protein>
<gene>
    <name evidence="1" type="ORF">E2562_038232</name>
</gene>
<dbReference type="Proteomes" id="UP000479710">
    <property type="component" value="Unassembled WGS sequence"/>
</dbReference>
<proteinExistence type="predicted"/>
<comment type="caution">
    <text evidence="1">The sequence shown here is derived from an EMBL/GenBank/DDBJ whole genome shotgun (WGS) entry which is preliminary data.</text>
</comment>
<evidence type="ECO:0008006" key="3">
    <source>
        <dbReference type="Google" id="ProtNLM"/>
    </source>
</evidence>
<dbReference type="PANTHER" id="PTHR45224:SF15">
    <property type="entry name" value="OS10G0563100 PROTEIN"/>
    <property type="match status" value="1"/>
</dbReference>
<keyword evidence="2" id="KW-1185">Reference proteome</keyword>
<organism evidence="1 2">
    <name type="scientific">Oryza meyeriana var. granulata</name>
    <dbReference type="NCBI Taxonomy" id="110450"/>
    <lineage>
        <taxon>Eukaryota</taxon>
        <taxon>Viridiplantae</taxon>
        <taxon>Streptophyta</taxon>
        <taxon>Embryophyta</taxon>
        <taxon>Tracheophyta</taxon>
        <taxon>Spermatophyta</taxon>
        <taxon>Magnoliopsida</taxon>
        <taxon>Liliopsida</taxon>
        <taxon>Poales</taxon>
        <taxon>Poaceae</taxon>
        <taxon>BOP clade</taxon>
        <taxon>Oryzoideae</taxon>
        <taxon>Oryzeae</taxon>
        <taxon>Oryzinae</taxon>
        <taxon>Oryza</taxon>
        <taxon>Oryza meyeriana</taxon>
    </lineage>
</organism>
<sequence>MALHPEAQPVWWNSPLSQANSFRPASPDCGMDLRPPGGFLSFLQSGQQHVTFPPPWPLAAMATDSGTQHAKSRSKSKPVINIDDGDDVRTAKRLTREADEDLRMVSAWLFHSNDPINGNDDQLRDMANQFYVEDYPKEGPFTVYHYWKVLRDEPKWHTILEDLEKSNKRALDDGGNTMVQEDIGEKECPMGRNENKK</sequence>